<dbReference type="PANTHER" id="PTHR38430">
    <property type="entry name" value="PROTEIN-ARGININE KINASE ACTIVATOR PROTEIN"/>
    <property type="match status" value="1"/>
</dbReference>
<keyword evidence="1" id="KW-0175">Coiled coil</keyword>
<dbReference type="Proteomes" id="UP000077421">
    <property type="component" value="Unassembled WGS sequence"/>
</dbReference>
<dbReference type="GO" id="GO:0005507">
    <property type="term" value="F:copper ion binding"/>
    <property type="evidence" value="ECO:0007669"/>
    <property type="project" value="TreeGrafter"/>
</dbReference>
<feature type="domain" description="UVR" evidence="2">
    <location>
        <begin position="132"/>
        <end position="167"/>
    </location>
</feature>
<evidence type="ECO:0000256" key="1">
    <source>
        <dbReference type="SAM" id="Coils"/>
    </source>
</evidence>
<dbReference type="GO" id="GO:1990169">
    <property type="term" value="P:stress response to copper ion"/>
    <property type="evidence" value="ECO:0007669"/>
    <property type="project" value="TreeGrafter"/>
</dbReference>
<dbReference type="OrthoDB" id="9788704at2"/>
<dbReference type="STRING" id="1765683.B2M26_14795"/>
<dbReference type="Pfam" id="PF02151">
    <property type="entry name" value="UVR"/>
    <property type="match status" value="1"/>
</dbReference>
<dbReference type="EMBL" id="MWPS01000047">
    <property type="protein sequence ID" value="OPG14913.1"/>
    <property type="molecule type" value="Genomic_DNA"/>
</dbReference>
<dbReference type="Gene3D" id="4.10.860.10">
    <property type="entry name" value="UVR domain"/>
    <property type="match status" value="1"/>
</dbReference>
<dbReference type="InterPro" id="IPR036876">
    <property type="entry name" value="UVR_dom_sf"/>
</dbReference>
<reference evidence="4 6" key="2">
    <citation type="submission" date="2017-02" db="EMBL/GenBank/DDBJ databases">
        <title>Draft genome of Acidibacillus ferrooxidans Huett2.</title>
        <authorList>
            <person name="Schopf S."/>
        </authorList>
    </citation>
    <scope>NUCLEOTIDE SEQUENCE [LARGE SCALE GENOMIC DNA]</scope>
    <source>
        <strain evidence="4 6">Huett2</strain>
    </source>
</reference>
<dbReference type="AlphaFoldDB" id="A0A162SAJ9"/>
<keyword evidence="6" id="KW-1185">Reference proteome</keyword>
<dbReference type="SUPFAM" id="SSF46600">
    <property type="entry name" value="C-terminal UvrC-binding domain of UvrB"/>
    <property type="match status" value="1"/>
</dbReference>
<dbReference type="PANTHER" id="PTHR38430:SF1">
    <property type="entry name" value="PROTEIN-ARGININE KINASE ACTIVATOR PROTEIN"/>
    <property type="match status" value="1"/>
</dbReference>
<feature type="coiled-coil region" evidence="1">
    <location>
        <begin position="132"/>
        <end position="167"/>
    </location>
</feature>
<dbReference type="InterPro" id="IPR001943">
    <property type="entry name" value="UVR_dom"/>
</dbReference>
<dbReference type="GO" id="GO:0050897">
    <property type="term" value="F:cobalt ion binding"/>
    <property type="evidence" value="ECO:0007669"/>
    <property type="project" value="TreeGrafter"/>
</dbReference>
<dbReference type="GO" id="GO:1990170">
    <property type="term" value="P:stress response to cadmium ion"/>
    <property type="evidence" value="ECO:0007669"/>
    <property type="project" value="TreeGrafter"/>
</dbReference>
<proteinExistence type="predicted"/>
<protein>
    <recommendedName>
        <fullName evidence="2">UVR domain-containing protein</fullName>
    </recommendedName>
</protein>
<dbReference type="GO" id="GO:0046870">
    <property type="term" value="F:cadmium ion binding"/>
    <property type="evidence" value="ECO:0007669"/>
    <property type="project" value="TreeGrafter"/>
</dbReference>
<evidence type="ECO:0000313" key="3">
    <source>
        <dbReference type="EMBL" id="OAG94774.1"/>
    </source>
</evidence>
<dbReference type="InterPro" id="IPR025542">
    <property type="entry name" value="YacH"/>
</dbReference>
<name>A0A162SAJ9_9BACL</name>
<reference evidence="3 5" key="1">
    <citation type="submission" date="2016-02" db="EMBL/GenBank/DDBJ databases">
        <title>Draft genome sequence of Acidibacillus ferrooxidans SLC66.</title>
        <authorList>
            <person name="Oliveira G."/>
            <person name="Nancucheo I."/>
            <person name="Dall'Agnol H."/>
            <person name="Johnson B."/>
            <person name="Oliveira R."/>
            <person name="Nunes G.L."/>
            <person name="Tzotzos G."/>
            <person name="Orellana S.C."/>
            <person name="Salim A.C."/>
            <person name="Araujo F.M."/>
        </authorList>
    </citation>
    <scope>NUCLEOTIDE SEQUENCE [LARGE SCALE GENOMIC DNA]</scope>
    <source>
        <strain evidence="3 5">SLC66</strain>
    </source>
</reference>
<dbReference type="Proteomes" id="UP000190229">
    <property type="component" value="Unassembled WGS sequence"/>
</dbReference>
<evidence type="ECO:0000259" key="2">
    <source>
        <dbReference type="PROSITE" id="PS50151"/>
    </source>
</evidence>
<gene>
    <name evidence="3" type="ORF">AYW79_03175</name>
    <name evidence="4" type="ORF">B2M26_14795</name>
</gene>
<sequence length="170" mass="19321">MMCEQCGNRTATVHFTEIVQGEKNEFHLCETCAKEKGYAAYQFMTGAFSVNQLLSGLMNLDPAVKQRAGSSQTRCESCGLTFSQFSQIGRFGCAHCYEAFAPGLNPMLKKIQSSNQHVGKVPKRQGGTIAYRRELTRLRQELQTRIQQEQFEEAARLRDQIRELETRVME</sequence>
<dbReference type="EMBL" id="LSUQ01000006">
    <property type="protein sequence ID" value="OAG94774.1"/>
    <property type="molecule type" value="Genomic_DNA"/>
</dbReference>
<dbReference type="PIRSF" id="PIRSF015034">
    <property type="entry name" value="YacH"/>
    <property type="match status" value="1"/>
</dbReference>
<evidence type="ECO:0000313" key="5">
    <source>
        <dbReference type="Proteomes" id="UP000077421"/>
    </source>
</evidence>
<dbReference type="GO" id="GO:0008270">
    <property type="term" value="F:zinc ion binding"/>
    <property type="evidence" value="ECO:0007669"/>
    <property type="project" value="TreeGrafter"/>
</dbReference>
<evidence type="ECO:0000313" key="4">
    <source>
        <dbReference type="EMBL" id="OPG14913.1"/>
    </source>
</evidence>
<organism evidence="3 5">
    <name type="scientific">Ferroacidibacillus organovorans</name>
    <dbReference type="NCBI Taxonomy" id="1765683"/>
    <lineage>
        <taxon>Bacteria</taxon>
        <taxon>Bacillati</taxon>
        <taxon>Bacillota</taxon>
        <taxon>Bacilli</taxon>
        <taxon>Bacillales</taxon>
        <taxon>Alicyclobacillaceae</taxon>
        <taxon>Ferroacidibacillus</taxon>
    </lineage>
</organism>
<comment type="caution">
    <text evidence="3">The sequence shown here is derived from an EMBL/GenBank/DDBJ whole genome shotgun (WGS) entry which is preliminary data.</text>
</comment>
<dbReference type="PROSITE" id="PS50151">
    <property type="entry name" value="UVR"/>
    <property type="match status" value="1"/>
</dbReference>
<accession>A0A162SAJ9</accession>
<evidence type="ECO:0000313" key="6">
    <source>
        <dbReference type="Proteomes" id="UP000190229"/>
    </source>
</evidence>